<dbReference type="EMBL" id="JACSQL010000007">
    <property type="protein sequence ID" value="MBD7969481.1"/>
    <property type="molecule type" value="Genomic_DNA"/>
</dbReference>
<sequence length="114" mass="12833">MSKIKRGEIWSGLSHTRDYIVTQLIVTREETEDEEGPEIVTVQFLRGKSNHILEVEVDGQAIGADRAVVMLNTMNTIPISNLKEKMGCLSPEDLKKVLSTIVNVMFGFSRELKK</sequence>
<reference evidence="1 2" key="1">
    <citation type="submission" date="2020-08" db="EMBL/GenBank/DDBJ databases">
        <title>A Genomic Blueprint of the Chicken Gut Microbiome.</title>
        <authorList>
            <person name="Gilroy R."/>
            <person name="Ravi A."/>
            <person name="Getino M."/>
            <person name="Pursley I."/>
            <person name="Horton D.L."/>
            <person name="Alikhan N.-F."/>
            <person name="Baker D."/>
            <person name="Gharbi K."/>
            <person name="Hall N."/>
            <person name="Watson M."/>
            <person name="Adriaenssens E.M."/>
            <person name="Foster-Nyarko E."/>
            <person name="Jarju S."/>
            <person name="Secka A."/>
            <person name="Antonio M."/>
            <person name="Oren A."/>
            <person name="Chaudhuri R."/>
            <person name="La Ragione R.M."/>
            <person name="Hildebrand F."/>
            <person name="Pallen M.J."/>
        </authorList>
    </citation>
    <scope>NUCLEOTIDE SEQUENCE [LARGE SCALE GENOMIC DNA]</scope>
    <source>
        <strain evidence="1 2">Sa2BVA9</strain>
    </source>
</reference>
<dbReference type="InterPro" id="IPR003477">
    <property type="entry name" value="PemK-like"/>
</dbReference>
<name>A0ABR8T135_9BACL</name>
<comment type="caution">
    <text evidence="1">The sequence shown here is derived from an EMBL/GenBank/DDBJ whole genome shotgun (WGS) entry which is preliminary data.</text>
</comment>
<proteinExistence type="predicted"/>
<dbReference type="Pfam" id="PF02452">
    <property type="entry name" value="PemK_toxin"/>
    <property type="match status" value="1"/>
</dbReference>
<evidence type="ECO:0000313" key="2">
    <source>
        <dbReference type="Proteomes" id="UP000608071"/>
    </source>
</evidence>
<accession>A0ABR8T135</accession>
<keyword evidence="2" id="KW-1185">Reference proteome</keyword>
<evidence type="ECO:0000313" key="1">
    <source>
        <dbReference type="EMBL" id="MBD7969481.1"/>
    </source>
</evidence>
<dbReference type="Proteomes" id="UP000608071">
    <property type="component" value="Unassembled WGS sequence"/>
</dbReference>
<dbReference type="RefSeq" id="WP_191801564.1">
    <property type="nucleotide sequence ID" value="NZ_JACSQL010000007.1"/>
</dbReference>
<gene>
    <name evidence="1" type="ORF">H9647_15550</name>
</gene>
<protein>
    <recommendedName>
        <fullName evidence="3">MazF family transcriptional regulator</fullName>
    </recommendedName>
</protein>
<evidence type="ECO:0008006" key="3">
    <source>
        <dbReference type="Google" id="ProtNLM"/>
    </source>
</evidence>
<organism evidence="1 2">
    <name type="scientific">Paenibacillus gallinarum</name>
    <dbReference type="NCBI Taxonomy" id="2762232"/>
    <lineage>
        <taxon>Bacteria</taxon>
        <taxon>Bacillati</taxon>
        <taxon>Bacillota</taxon>
        <taxon>Bacilli</taxon>
        <taxon>Bacillales</taxon>
        <taxon>Paenibacillaceae</taxon>
        <taxon>Paenibacillus</taxon>
    </lineage>
</organism>